<dbReference type="PANTHER" id="PTHR40763:SF5">
    <property type="entry name" value="MEMBRANE PROTEIN"/>
    <property type="match status" value="1"/>
</dbReference>
<dbReference type="EMBL" id="PVTJ01000010">
    <property type="protein sequence ID" value="PRY56184.1"/>
    <property type="molecule type" value="Genomic_DNA"/>
</dbReference>
<dbReference type="AlphaFoldDB" id="A0A2T0UE78"/>
<dbReference type="RefSeq" id="WP_106366092.1">
    <property type="nucleotide sequence ID" value="NZ_PVTJ01000010.1"/>
</dbReference>
<organism evidence="2 3">
    <name type="scientific">Glycomyces artemisiae</name>
    <dbReference type="NCBI Taxonomy" id="1076443"/>
    <lineage>
        <taxon>Bacteria</taxon>
        <taxon>Bacillati</taxon>
        <taxon>Actinomycetota</taxon>
        <taxon>Actinomycetes</taxon>
        <taxon>Glycomycetales</taxon>
        <taxon>Glycomycetaceae</taxon>
        <taxon>Glycomyces</taxon>
    </lineage>
</organism>
<keyword evidence="3" id="KW-1185">Reference proteome</keyword>
<comment type="caution">
    <text evidence="2">The sequence shown here is derived from an EMBL/GenBank/DDBJ whole genome shotgun (WGS) entry which is preliminary data.</text>
</comment>
<dbReference type="InterPro" id="IPR012551">
    <property type="entry name" value="DUF1707_SHOCT-like"/>
</dbReference>
<evidence type="ECO:0000313" key="2">
    <source>
        <dbReference type="EMBL" id="PRY56184.1"/>
    </source>
</evidence>
<gene>
    <name evidence="2" type="ORF">B0I28_11066</name>
</gene>
<feature type="domain" description="DUF1707" evidence="1">
    <location>
        <begin position="8"/>
        <end position="60"/>
    </location>
</feature>
<name>A0A2T0UE78_9ACTN</name>
<dbReference type="PANTHER" id="PTHR40763">
    <property type="entry name" value="MEMBRANE PROTEIN-RELATED"/>
    <property type="match status" value="1"/>
</dbReference>
<dbReference type="Proteomes" id="UP000238176">
    <property type="component" value="Unassembled WGS sequence"/>
</dbReference>
<evidence type="ECO:0000313" key="3">
    <source>
        <dbReference type="Proteomes" id="UP000238176"/>
    </source>
</evidence>
<dbReference type="OrthoDB" id="4772576at2"/>
<dbReference type="Pfam" id="PF08044">
    <property type="entry name" value="DUF1707"/>
    <property type="match status" value="1"/>
</dbReference>
<proteinExistence type="predicted"/>
<accession>A0A2T0UE78</accession>
<sequence length="195" mass="21737">MPEPDPNVRLSNAEREALIARLQAATEEGRLDLDEFAERSREVYEAKTYAEVERLLTDLPAEDRALAVPGRAKVGGNAPDLELNPSHSHVKRQGEWRVPARIKAKAAHSAITLDCRTAVFTAADIDLDVDLRHSKITLILPPNASAIDEGVELHGGAVVNRCHSASGGPRFHISGKNAWSKVVVRRERRFLWWRW</sequence>
<evidence type="ECO:0000259" key="1">
    <source>
        <dbReference type="Pfam" id="PF08044"/>
    </source>
</evidence>
<protein>
    <submittedName>
        <fullName evidence="2">Uncharacterized protein DUF1707</fullName>
    </submittedName>
</protein>
<reference evidence="2 3" key="1">
    <citation type="submission" date="2018-03" db="EMBL/GenBank/DDBJ databases">
        <title>Genomic Encyclopedia of Type Strains, Phase III (KMG-III): the genomes of soil and plant-associated and newly described type strains.</title>
        <authorList>
            <person name="Whitman W."/>
        </authorList>
    </citation>
    <scope>NUCLEOTIDE SEQUENCE [LARGE SCALE GENOMIC DNA]</scope>
    <source>
        <strain evidence="2 3">CGMCC 4.7067</strain>
    </source>
</reference>